<dbReference type="STRING" id="5875.Q4N8S9"/>
<accession>Q4N8S9</accession>
<organism evidence="1 2">
    <name type="scientific">Theileria parva</name>
    <name type="common">East coast fever infection agent</name>
    <dbReference type="NCBI Taxonomy" id="5875"/>
    <lineage>
        <taxon>Eukaryota</taxon>
        <taxon>Sar</taxon>
        <taxon>Alveolata</taxon>
        <taxon>Apicomplexa</taxon>
        <taxon>Aconoidasida</taxon>
        <taxon>Piroplasmida</taxon>
        <taxon>Theileriidae</taxon>
        <taxon>Theileria</taxon>
    </lineage>
</organism>
<dbReference type="Gene3D" id="1.10.287.110">
    <property type="entry name" value="DnaJ domain"/>
    <property type="match status" value="1"/>
</dbReference>
<dbReference type="VEuPathDB" id="PiroplasmaDB:TpMuguga_01g00385"/>
<keyword evidence="2" id="KW-1185">Reference proteome</keyword>
<dbReference type="InParanoid" id="Q4N8S9"/>
<dbReference type="KEGG" id="tpv:TP01_0385"/>
<dbReference type="AlphaFoldDB" id="Q4N8S9"/>
<proteinExistence type="predicted"/>
<sequence length="307" mass="35315">MINTSFSTDRTLVFYKFIRFSYLKSSSDSICLDSLNHNSIYPDLNQRDYFFNSDSFVNSSDSFNSDFMCTLLCSKNSVSPLDVLRHLSMYYGFNPKSFQHFRVFVLVPLTQYFPSLHNLTHLDKLSASSHTSKNNNSKVSDKFSNDDGKNINFDTITSPKDPINDKLVWVSANLNNSLYTLNGTVHLKIYLPDLNALNLIKPVDIIHDSSFNFDFKKSSETNKNETKIKSSYEEHKEPVSSLVREEIIQKVGKWSHTADGKLKDIRTLLSTIQNVLWEDVECESMPLSFLVSDKDSIKSYYKFPLYT</sequence>
<dbReference type="SUPFAM" id="SSF46565">
    <property type="entry name" value="Chaperone J-domain"/>
    <property type="match status" value="1"/>
</dbReference>
<evidence type="ECO:0000313" key="2">
    <source>
        <dbReference type="Proteomes" id="UP000001949"/>
    </source>
</evidence>
<reference evidence="1 2" key="1">
    <citation type="journal article" date="2005" name="Science">
        <title>Genome sequence of Theileria parva, a bovine pathogen that transforms lymphocytes.</title>
        <authorList>
            <person name="Gardner M.J."/>
            <person name="Bishop R."/>
            <person name="Shah T."/>
            <person name="de Villiers E.P."/>
            <person name="Carlton J.M."/>
            <person name="Hall N."/>
            <person name="Ren Q."/>
            <person name="Paulsen I.T."/>
            <person name="Pain A."/>
            <person name="Berriman M."/>
            <person name="Wilson R.J.M."/>
            <person name="Sato S."/>
            <person name="Ralph S.A."/>
            <person name="Mann D.J."/>
            <person name="Xiong Z."/>
            <person name="Shallom S.J."/>
            <person name="Weidman J."/>
            <person name="Jiang L."/>
            <person name="Lynn J."/>
            <person name="Weaver B."/>
            <person name="Shoaibi A."/>
            <person name="Domingo A.R."/>
            <person name="Wasawo D."/>
            <person name="Crabtree J."/>
            <person name="Wortman J.R."/>
            <person name="Haas B."/>
            <person name="Angiuoli S.V."/>
            <person name="Creasy T.H."/>
            <person name="Lu C."/>
            <person name="Suh B."/>
            <person name="Silva J.C."/>
            <person name="Utterback T.R."/>
            <person name="Feldblyum T.V."/>
            <person name="Pertea M."/>
            <person name="Allen J."/>
            <person name="Nierman W.C."/>
            <person name="Taracha E.L.N."/>
            <person name="Salzberg S.L."/>
            <person name="White O.R."/>
            <person name="Fitzhugh H.A."/>
            <person name="Morzaria S."/>
            <person name="Venter J.C."/>
            <person name="Fraser C.M."/>
            <person name="Nene V."/>
        </authorList>
    </citation>
    <scope>NUCLEOTIDE SEQUENCE [LARGE SCALE GENOMIC DNA]</scope>
    <source>
        <strain evidence="1 2">Muguga</strain>
    </source>
</reference>
<name>Q4N8S9_THEPA</name>
<dbReference type="EMBL" id="AAGK01000001">
    <property type="protein sequence ID" value="EAN33629.1"/>
    <property type="molecule type" value="Genomic_DNA"/>
</dbReference>
<comment type="caution">
    <text evidence="1">The sequence shown here is derived from an EMBL/GenBank/DDBJ whole genome shotgun (WGS) entry which is preliminary data.</text>
</comment>
<dbReference type="eggNOG" id="ENOG502QWXY">
    <property type="taxonomic scope" value="Eukaryota"/>
</dbReference>
<protein>
    <submittedName>
        <fullName evidence="1">Uncharacterized protein</fullName>
    </submittedName>
</protein>
<dbReference type="OMA" id="NSDFMCT"/>
<evidence type="ECO:0000313" key="1">
    <source>
        <dbReference type="EMBL" id="EAN33629.1"/>
    </source>
</evidence>
<dbReference type="Proteomes" id="UP000001949">
    <property type="component" value="Unassembled WGS sequence"/>
</dbReference>
<gene>
    <name evidence="1" type="ordered locus">TP01_0385</name>
</gene>
<dbReference type="GeneID" id="3502761"/>
<dbReference type="InterPro" id="IPR036869">
    <property type="entry name" value="J_dom_sf"/>
</dbReference>